<dbReference type="Pfam" id="PF02133">
    <property type="entry name" value="Transp_cyt_pur"/>
    <property type="match status" value="1"/>
</dbReference>
<feature type="transmembrane region" description="Helical" evidence="9">
    <location>
        <begin position="268"/>
        <end position="295"/>
    </location>
</feature>
<keyword evidence="5 9" id="KW-1133">Transmembrane helix</keyword>
<feature type="transmembrane region" description="Helical" evidence="9">
    <location>
        <begin position="128"/>
        <end position="150"/>
    </location>
</feature>
<name>A0A4S8MRG0_DENBC</name>
<protein>
    <submittedName>
        <fullName evidence="10">Cytosine-purine permease</fullName>
    </submittedName>
</protein>
<dbReference type="PIRSF" id="PIRSF002744">
    <property type="entry name" value="Pur-cyt_permease"/>
    <property type="match status" value="1"/>
</dbReference>
<evidence type="ECO:0000256" key="8">
    <source>
        <dbReference type="SAM" id="MobiDB-lite"/>
    </source>
</evidence>
<sequence>MDEKNAPAETMDTPELSGSESHKARPERRLVKRVLLWGVEIHGIAPTSVEERVDTRLYQMFTVWFSAILNLTALSAGALGPVVWGLGLRDSVIILIIADIIGCLFPAYCVVFGPKLGVRTMVLTRFSFGYFGTALPSLLSVVSQGGWLIINSVIGGQVLAATSTSNRIDDTVGIVIIVLITFVITFFGYKVLHRFEMYIWIPNTVLFIAMLGVGGRNLSARPSLPEPAASALISYGTTIYAANLTWCTSAADYGIYHDSKTPTWKIFLYAYSGIFIPTFVGNILGAAFAAAAPAIPVWQAGLGDDDNFGRFLVAVLDPIGGFGKFLVVLAALTIIAPCALTMYSLGLSLMNISPIFTKVPRYIYMIIATAMRVHTNYPTQHTIPLAIVCATHFFTALESVLNLMGYWVASYTSIVLCEHFVFRRNDWSRYRSGDWKNAQNLPLGIAAVLSLLCSFGVIVPSIDQVWYTGPIAQVGTGDIGILTGSLGAGLAYLVLRSAERAFSARSHG</sequence>
<evidence type="ECO:0000256" key="1">
    <source>
        <dbReference type="ARBA" id="ARBA00004141"/>
    </source>
</evidence>
<comment type="similarity">
    <text evidence="2 7">Belongs to the purine-cytosine permease (2.A.39) family.</text>
</comment>
<evidence type="ECO:0000256" key="6">
    <source>
        <dbReference type="ARBA" id="ARBA00023136"/>
    </source>
</evidence>
<dbReference type="EMBL" id="ML179050">
    <property type="protein sequence ID" value="THV05199.1"/>
    <property type="molecule type" value="Genomic_DNA"/>
</dbReference>
<keyword evidence="3 7" id="KW-0813">Transport</keyword>
<evidence type="ECO:0000313" key="11">
    <source>
        <dbReference type="Proteomes" id="UP000297245"/>
    </source>
</evidence>
<keyword evidence="4 9" id="KW-0812">Transmembrane</keyword>
<dbReference type="InterPro" id="IPR026030">
    <property type="entry name" value="Pur-cyt_permease_Fcy2/21/22"/>
</dbReference>
<reference evidence="10 11" key="1">
    <citation type="journal article" date="2019" name="Nat. Ecol. Evol.">
        <title>Megaphylogeny resolves global patterns of mushroom evolution.</title>
        <authorList>
            <person name="Varga T."/>
            <person name="Krizsan K."/>
            <person name="Foldi C."/>
            <person name="Dima B."/>
            <person name="Sanchez-Garcia M."/>
            <person name="Sanchez-Ramirez S."/>
            <person name="Szollosi G.J."/>
            <person name="Szarkandi J.G."/>
            <person name="Papp V."/>
            <person name="Albert L."/>
            <person name="Andreopoulos W."/>
            <person name="Angelini C."/>
            <person name="Antonin V."/>
            <person name="Barry K.W."/>
            <person name="Bougher N.L."/>
            <person name="Buchanan P."/>
            <person name="Buyck B."/>
            <person name="Bense V."/>
            <person name="Catcheside P."/>
            <person name="Chovatia M."/>
            <person name="Cooper J."/>
            <person name="Damon W."/>
            <person name="Desjardin D."/>
            <person name="Finy P."/>
            <person name="Geml J."/>
            <person name="Haridas S."/>
            <person name="Hughes K."/>
            <person name="Justo A."/>
            <person name="Karasinski D."/>
            <person name="Kautmanova I."/>
            <person name="Kiss B."/>
            <person name="Kocsube S."/>
            <person name="Kotiranta H."/>
            <person name="LaButti K.M."/>
            <person name="Lechner B.E."/>
            <person name="Liimatainen K."/>
            <person name="Lipzen A."/>
            <person name="Lukacs Z."/>
            <person name="Mihaltcheva S."/>
            <person name="Morgado L.N."/>
            <person name="Niskanen T."/>
            <person name="Noordeloos M.E."/>
            <person name="Ohm R.A."/>
            <person name="Ortiz-Santana B."/>
            <person name="Ovrebo C."/>
            <person name="Racz N."/>
            <person name="Riley R."/>
            <person name="Savchenko A."/>
            <person name="Shiryaev A."/>
            <person name="Soop K."/>
            <person name="Spirin V."/>
            <person name="Szebenyi C."/>
            <person name="Tomsovsky M."/>
            <person name="Tulloss R.E."/>
            <person name="Uehling J."/>
            <person name="Grigoriev I.V."/>
            <person name="Vagvolgyi C."/>
            <person name="Papp T."/>
            <person name="Martin F.M."/>
            <person name="Miettinen O."/>
            <person name="Hibbett D.S."/>
            <person name="Nagy L.G."/>
        </authorList>
    </citation>
    <scope>NUCLEOTIDE SEQUENCE [LARGE SCALE GENOMIC DNA]</scope>
    <source>
        <strain evidence="10 11">CBS 962.96</strain>
    </source>
</reference>
<evidence type="ECO:0000256" key="9">
    <source>
        <dbReference type="SAM" id="Phobius"/>
    </source>
</evidence>
<feature type="transmembrane region" description="Helical" evidence="9">
    <location>
        <begin position="474"/>
        <end position="495"/>
    </location>
</feature>
<feature type="region of interest" description="Disordered" evidence="8">
    <location>
        <begin position="1"/>
        <end position="25"/>
    </location>
</feature>
<feature type="transmembrane region" description="Helical" evidence="9">
    <location>
        <begin position="325"/>
        <end position="347"/>
    </location>
</feature>
<evidence type="ECO:0000256" key="3">
    <source>
        <dbReference type="ARBA" id="ARBA00022448"/>
    </source>
</evidence>
<dbReference type="Proteomes" id="UP000297245">
    <property type="component" value="Unassembled WGS sequence"/>
</dbReference>
<keyword evidence="6 7" id="KW-0472">Membrane</keyword>
<evidence type="ECO:0000313" key="10">
    <source>
        <dbReference type="EMBL" id="THV05199.1"/>
    </source>
</evidence>
<feature type="transmembrane region" description="Helical" evidence="9">
    <location>
        <begin position="443"/>
        <end position="462"/>
    </location>
</feature>
<feature type="transmembrane region" description="Helical" evidence="9">
    <location>
        <begin position="199"/>
        <end position="218"/>
    </location>
</feature>
<comment type="subcellular location">
    <subcellularLocation>
        <location evidence="1">Membrane</location>
        <topology evidence="1">Multi-pass membrane protein</topology>
    </subcellularLocation>
</comment>
<dbReference type="AlphaFoldDB" id="A0A4S8MRG0"/>
<proteinExistence type="inferred from homology"/>
<dbReference type="OrthoDB" id="2116389at2759"/>
<dbReference type="GO" id="GO:0022857">
    <property type="term" value="F:transmembrane transporter activity"/>
    <property type="evidence" value="ECO:0007669"/>
    <property type="project" value="InterPro"/>
</dbReference>
<feature type="transmembrane region" description="Helical" evidence="9">
    <location>
        <begin position="61"/>
        <end position="86"/>
    </location>
</feature>
<evidence type="ECO:0000256" key="2">
    <source>
        <dbReference type="ARBA" id="ARBA00008974"/>
    </source>
</evidence>
<dbReference type="PANTHER" id="PTHR31806">
    <property type="entry name" value="PURINE-CYTOSINE PERMEASE FCY2-RELATED"/>
    <property type="match status" value="1"/>
</dbReference>
<dbReference type="InterPro" id="IPR001248">
    <property type="entry name" value="Pur-cyt_permease"/>
</dbReference>
<organism evidence="10 11">
    <name type="scientific">Dendrothele bispora (strain CBS 962.96)</name>
    <dbReference type="NCBI Taxonomy" id="1314807"/>
    <lineage>
        <taxon>Eukaryota</taxon>
        <taxon>Fungi</taxon>
        <taxon>Dikarya</taxon>
        <taxon>Basidiomycota</taxon>
        <taxon>Agaricomycotina</taxon>
        <taxon>Agaricomycetes</taxon>
        <taxon>Agaricomycetidae</taxon>
        <taxon>Agaricales</taxon>
        <taxon>Agaricales incertae sedis</taxon>
        <taxon>Dendrothele</taxon>
    </lineage>
</organism>
<feature type="transmembrane region" description="Helical" evidence="9">
    <location>
        <begin position="172"/>
        <end position="192"/>
    </location>
</feature>
<evidence type="ECO:0000256" key="7">
    <source>
        <dbReference type="PIRNR" id="PIRNR002744"/>
    </source>
</evidence>
<dbReference type="GO" id="GO:0005886">
    <property type="term" value="C:plasma membrane"/>
    <property type="evidence" value="ECO:0007669"/>
    <property type="project" value="TreeGrafter"/>
</dbReference>
<feature type="transmembrane region" description="Helical" evidence="9">
    <location>
        <begin position="92"/>
        <end position="116"/>
    </location>
</feature>
<evidence type="ECO:0000256" key="5">
    <source>
        <dbReference type="ARBA" id="ARBA00022989"/>
    </source>
</evidence>
<accession>A0A4S8MRG0</accession>
<dbReference type="PANTHER" id="PTHR31806:SF5">
    <property type="entry name" value="PURINE-CYTOSINE PERMEASE FCY21"/>
    <property type="match status" value="1"/>
</dbReference>
<keyword evidence="11" id="KW-1185">Reference proteome</keyword>
<feature type="transmembrane region" description="Helical" evidence="9">
    <location>
        <begin position="404"/>
        <end position="422"/>
    </location>
</feature>
<evidence type="ECO:0000256" key="4">
    <source>
        <dbReference type="ARBA" id="ARBA00022692"/>
    </source>
</evidence>
<dbReference type="Gene3D" id="1.10.4160.10">
    <property type="entry name" value="Hydantoin permease"/>
    <property type="match status" value="1"/>
</dbReference>
<gene>
    <name evidence="10" type="ORF">K435DRAFT_713112</name>
</gene>